<dbReference type="Gene3D" id="2.60.40.10">
    <property type="entry name" value="Immunoglobulins"/>
    <property type="match status" value="1"/>
</dbReference>
<evidence type="ECO:0000313" key="3">
    <source>
        <dbReference type="Proteomes" id="UP001054945"/>
    </source>
</evidence>
<evidence type="ECO:0000313" key="2">
    <source>
        <dbReference type="EMBL" id="GIX76469.1"/>
    </source>
</evidence>
<accession>A0AAV4MZN7</accession>
<sequence length="115" mass="12770">MSAGEPPPAVYWWRDGVLLNSSYYVTSQGFARSELLLESLNRTDFMTSLTCQVSNSNLSESVNSTVVIDMNLMPTAVYIINEYRPLLANNYFDIVCFAVGPDQQPKCLGGWMASS</sequence>
<dbReference type="PROSITE" id="PS50835">
    <property type="entry name" value="IG_LIKE"/>
    <property type="match status" value="1"/>
</dbReference>
<dbReference type="Proteomes" id="UP001054945">
    <property type="component" value="Unassembled WGS sequence"/>
</dbReference>
<dbReference type="CDD" id="cd00096">
    <property type="entry name" value="Ig"/>
    <property type="match status" value="1"/>
</dbReference>
<comment type="caution">
    <text evidence="2">The sequence shown here is derived from an EMBL/GenBank/DDBJ whole genome shotgun (WGS) entry which is preliminary data.</text>
</comment>
<dbReference type="InterPro" id="IPR036179">
    <property type="entry name" value="Ig-like_dom_sf"/>
</dbReference>
<protein>
    <recommendedName>
        <fullName evidence="1">Ig-like domain-containing protein</fullName>
    </recommendedName>
</protein>
<gene>
    <name evidence="2" type="ORF">CEXT_650541</name>
</gene>
<reference evidence="2 3" key="1">
    <citation type="submission" date="2021-06" db="EMBL/GenBank/DDBJ databases">
        <title>Caerostris extrusa draft genome.</title>
        <authorList>
            <person name="Kono N."/>
            <person name="Arakawa K."/>
        </authorList>
    </citation>
    <scope>NUCLEOTIDE SEQUENCE [LARGE SCALE GENOMIC DNA]</scope>
</reference>
<keyword evidence="3" id="KW-1185">Reference proteome</keyword>
<dbReference type="PANTHER" id="PTHR23278">
    <property type="entry name" value="SIDESTEP PROTEIN"/>
    <property type="match status" value="1"/>
</dbReference>
<name>A0AAV4MZN7_CAEEX</name>
<dbReference type="InterPro" id="IPR007110">
    <property type="entry name" value="Ig-like_dom"/>
</dbReference>
<dbReference type="AlphaFoldDB" id="A0AAV4MZN7"/>
<dbReference type="InterPro" id="IPR013783">
    <property type="entry name" value="Ig-like_fold"/>
</dbReference>
<organism evidence="2 3">
    <name type="scientific">Caerostris extrusa</name>
    <name type="common">Bark spider</name>
    <name type="synonym">Caerostris bankana</name>
    <dbReference type="NCBI Taxonomy" id="172846"/>
    <lineage>
        <taxon>Eukaryota</taxon>
        <taxon>Metazoa</taxon>
        <taxon>Ecdysozoa</taxon>
        <taxon>Arthropoda</taxon>
        <taxon>Chelicerata</taxon>
        <taxon>Arachnida</taxon>
        <taxon>Araneae</taxon>
        <taxon>Araneomorphae</taxon>
        <taxon>Entelegynae</taxon>
        <taxon>Araneoidea</taxon>
        <taxon>Araneidae</taxon>
        <taxon>Caerostris</taxon>
    </lineage>
</organism>
<dbReference type="EMBL" id="BPLR01020254">
    <property type="protein sequence ID" value="GIX76469.1"/>
    <property type="molecule type" value="Genomic_DNA"/>
</dbReference>
<evidence type="ECO:0000259" key="1">
    <source>
        <dbReference type="PROSITE" id="PS50835"/>
    </source>
</evidence>
<feature type="domain" description="Ig-like" evidence="1">
    <location>
        <begin position="1"/>
        <end position="67"/>
    </location>
</feature>
<dbReference type="SUPFAM" id="SSF48726">
    <property type="entry name" value="Immunoglobulin"/>
    <property type="match status" value="1"/>
</dbReference>
<dbReference type="PANTHER" id="PTHR23278:SF19">
    <property type="entry name" value="OBSCURIN"/>
    <property type="match status" value="1"/>
</dbReference>
<proteinExistence type="predicted"/>